<feature type="transmembrane region" description="Helical" evidence="4">
    <location>
        <begin position="71"/>
        <end position="92"/>
    </location>
</feature>
<proteinExistence type="predicted"/>
<evidence type="ECO:0000256" key="4">
    <source>
        <dbReference type="SAM" id="Phobius"/>
    </source>
</evidence>
<gene>
    <name evidence="6" type="ORF">LSH36_166g04064</name>
</gene>
<dbReference type="Gene3D" id="3.40.50.1820">
    <property type="entry name" value="alpha/beta hydrolase"/>
    <property type="match status" value="2"/>
</dbReference>
<dbReference type="GO" id="GO:0016020">
    <property type="term" value="C:membrane"/>
    <property type="evidence" value="ECO:0007669"/>
    <property type="project" value="TreeGrafter"/>
</dbReference>
<feature type="transmembrane region" description="Helical" evidence="4">
    <location>
        <begin position="47"/>
        <end position="65"/>
    </location>
</feature>
<protein>
    <recommendedName>
        <fullName evidence="1">Protein ABHD13</fullName>
    </recommendedName>
    <alternativeName>
        <fullName evidence="2">Alpha/beta hydrolase domain-containing protein 13</fullName>
    </alternativeName>
</protein>
<organism evidence="6 7">
    <name type="scientific">Paralvinella palmiformis</name>
    <dbReference type="NCBI Taxonomy" id="53620"/>
    <lineage>
        <taxon>Eukaryota</taxon>
        <taxon>Metazoa</taxon>
        <taxon>Spiralia</taxon>
        <taxon>Lophotrochozoa</taxon>
        <taxon>Annelida</taxon>
        <taxon>Polychaeta</taxon>
        <taxon>Sedentaria</taxon>
        <taxon>Canalipalpata</taxon>
        <taxon>Terebellida</taxon>
        <taxon>Terebelliformia</taxon>
        <taxon>Alvinellidae</taxon>
        <taxon>Paralvinella</taxon>
    </lineage>
</organism>
<evidence type="ECO:0000259" key="5">
    <source>
        <dbReference type="Pfam" id="PF00561"/>
    </source>
</evidence>
<dbReference type="Pfam" id="PF00561">
    <property type="entry name" value="Abhydrolase_1"/>
    <property type="match status" value="1"/>
</dbReference>
<reference evidence="6" key="1">
    <citation type="journal article" date="2023" name="Mol. Biol. Evol.">
        <title>Third-Generation Sequencing Reveals the Adaptive Role of the Epigenome in Three Deep-Sea Polychaetes.</title>
        <authorList>
            <person name="Perez M."/>
            <person name="Aroh O."/>
            <person name="Sun Y."/>
            <person name="Lan Y."/>
            <person name="Juniper S.K."/>
            <person name="Young C.R."/>
            <person name="Angers B."/>
            <person name="Qian P.Y."/>
        </authorList>
    </citation>
    <scope>NUCLEOTIDE SEQUENCE</scope>
    <source>
        <strain evidence="6">P08H-3</strain>
    </source>
</reference>
<dbReference type="Proteomes" id="UP001208570">
    <property type="component" value="Unassembled WGS sequence"/>
</dbReference>
<dbReference type="PANTHER" id="PTHR12277:SF81">
    <property type="entry name" value="PROTEIN ABHD13"/>
    <property type="match status" value="1"/>
</dbReference>
<name>A0AAD9JTG9_9ANNE</name>
<dbReference type="AlphaFoldDB" id="A0AAD9JTG9"/>
<accession>A0AAD9JTG9</accession>
<evidence type="ECO:0000313" key="6">
    <source>
        <dbReference type="EMBL" id="KAK2158646.1"/>
    </source>
</evidence>
<dbReference type="SUPFAM" id="SSF53474">
    <property type="entry name" value="alpha/beta-Hydrolases"/>
    <property type="match status" value="1"/>
</dbReference>
<dbReference type="EMBL" id="JAODUP010000166">
    <property type="protein sequence ID" value="KAK2158646.1"/>
    <property type="molecule type" value="Genomic_DNA"/>
</dbReference>
<dbReference type="InterPro" id="IPR029058">
    <property type="entry name" value="AB_hydrolase_fold"/>
</dbReference>
<sequence length="362" mass="40478">MSGEKMGYTPPDHMSPASRSVEIGPDVTGYSTIKLLAKLTIAVMMKFWAMCTTVLLILLLMYWFYGGWLTLLLLIFALIGLLYNAQDMLLYYPDQPANSRLYVESPSIFGLPYENIFIKTSDGVKLHTVFIKQPEHKLNTAHTVIFFHGNAGNIGHRLVNMYALYSYCGVNILLVEYRGFGKSYGKPSESGIYLDAEAAADYLFKRADIDQSKIIVFGRSLGGAVSIQLSLRPYYAGRISSLIVENTFTSLPEYPSRSCISHIKIPTLFLSGLADDLIPPKMMLDLFQHSGSMLKRLAKFPNGSHNETWQCQGYYETINRFLQEVEEMKRSNITPDSAVTYTVDIPFDDVTGTPIGGGVFAL</sequence>
<dbReference type="PANTHER" id="PTHR12277">
    <property type="entry name" value="ALPHA/BETA HYDROLASE DOMAIN-CONTAINING PROTEIN"/>
    <property type="match status" value="1"/>
</dbReference>
<keyword evidence="4" id="KW-1133">Transmembrane helix</keyword>
<keyword evidence="4" id="KW-0812">Transmembrane</keyword>
<dbReference type="InterPro" id="IPR000073">
    <property type="entry name" value="AB_hydrolase_1"/>
</dbReference>
<feature type="domain" description="AB hydrolase-1" evidence="5">
    <location>
        <begin position="143"/>
        <end position="247"/>
    </location>
</feature>
<evidence type="ECO:0000256" key="2">
    <source>
        <dbReference type="ARBA" id="ARBA00042701"/>
    </source>
</evidence>
<feature type="region of interest" description="Disordered" evidence="3">
    <location>
        <begin position="1"/>
        <end position="20"/>
    </location>
</feature>
<comment type="caution">
    <text evidence="6">The sequence shown here is derived from an EMBL/GenBank/DDBJ whole genome shotgun (WGS) entry which is preliminary data.</text>
</comment>
<evidence type="ECO:0000256" key="3">
    <source>
        <dbReference type="SAM" id="MobiDB-lite"/>
    </source>
</evidence>
<keyword evidence="7" id="KW-1185">Reference proteome</keyword>
<dbReference type="GO" id="GO:0008474">
    <property type="term" value="F:palmitoyl-(protein) hydrolase activity"/>
    <property type="evidence" value="ECO:0007669"/>
    <property type="project" value="TreeGrafter"/>
</dbReference>
<keyword evidence="4" id="KW-0472">Membrane</keyword>
<evidence type="ECO:0000313" key="7">
    <source>
        <dbReference type="Proteomes" id="UP001208570"/>
    </source>
</evidence>
<evidence type="ECO:0000256" key="1">
    <source>
        <dbReference type="ARBA" id="ARBA00040125"/>
    </source>
</evidence>